<proteinExistence type="predicted"/>
<dbReference type="PANTHER" id="PTHR21696">
    <property type="entry name" value="PROTEIN UNC-79 HOMOLOG"/>
    <property type="match status" value="1"/>
</dbReference>
<name>J9E1W0_WUCBA</name>
<gene>
    <name evidence="1" type="ORF">WUBG_12881</name>
</gene>
<feature type="non-terminal residue" evidence="1">
    <location>
        <position position="59"/>
    </location>
</feature>
<evidence type="ECO:0000313" key="2">
    <source>
        <dbReference type="Proteomes" id="UP000004810"/>
    </source>
</evidence>
<dbReference type="EMBL" id="ADBV01009400">
    <property type="protein sequence ID" value="EJW76211.1"/>
    <property type="molecule type" value="Genomic_DNA"/>
</dbReference>
<dbReference type="Proteomes" id="UP000004810">
    <property type="component" value="Unassembled WGS sequence"/>
</dbReference>
<protein>
    <submittedName>
        <fullName evidence="1">Uncharacterized protein</fullName>
    </submittedName>
</protein>
<reference evidence="2" key="1">
    <citation type="submission" date="2012-08" db="EMBL/GenBank/DDBJ databases">
        <title>The Genome Sequence of Wuchereria bancrofti.</title>
        <authorList>
            <person name="Nutman T.B."/>
            <person name="Fink D.L."/>
            <person name="Russ C."/>
            <person name="Young S."/>
            <person name="Zeng Q."/>
            <person name="Koehrsen M."/>
            <person name="Alvarado L."/>
            <person name="Berlin A."/>
            <person name="Chapman S.B."/>
            <person name="Chen Z."/>
            <person name="Freedman E."/>
            <person name="Gellesch M."/>
            <person name="Goldberg J."/>
            <person name="Griggs A."/>
            <person name="Gujja S."/>
            <person name="Heilman E.R."/>
            <person name="Heiman D."/>
            <person name="Hepburn T."/>
            <person name="Howarth C."/>
            <person name="Jen D."/>
            <person name="Larson L."/>
            <person name="Lewis B."/>
            <person name="Mehta T."/>
            <person name="Park D."/>
            <person name="Pearson M."/>
            <person name="Roberts A."/>
            <person name="Saif S."/>
            <person name="Shea T."/>
            <person name="Shenoy N."/>
            <person name="Sisk P."/>
            <person name="Stolte C."/>
            <person name="Sykes S."/>
            <person name="Walk T."/>
            <person name="White J."/>
            <person name="Yandava C."/>
            <person name="Haas B."/>
            <person name="Henn M.R."/>
            <person name="Nusbaum C."/>
            <person name="Birren B."/>
        </authorList>
    </citation>
    <scope>NUCLEOTIDE SEQUENCE [LARGE SCALE GENOMIC DNA]</scope>
    <source>
        <strain evidence="2">NA</strain>
    </source>
</reference>
<evidence type="ECO:0000313" key="1">
    <source>
        <dbReference type="EMBL" id="EJW76211.1"/>
    </source>
</evidence>
<dbReference type="InterPro" id="IPR024855">
    <property type="entry name" value="UNC79"/>
</dbReference>
<comment type="caution">
    <text evidence="1">The sequence shown here is derived from an EMBL/GenBank/DDBJ whole genome shotgun (WGS) entry which is preliminary data.</text>
</comment>
<dbReference type="PANTHER" id="PTHR21696:SF2">
    <property type="entry name" value="PROTEIN UNC-79 HOMOLOG"/>
    <property type="match status" value="1"/>
</dbReference>
<sequence length="59" mass="6885">MILVLSKGTSEARIAAANLLFHYWPIHNRHILHRKSIQYRIKAWTSIPCQNTKCVDNEP</sequence>
<dbReference type="Pfam" id="PF14776">
    <property type="entry name" value="UNC-79"/>
    <property type="match status" value="1"/>
</dbReference>
<dbReference type="AlphaFoldDB" id="J9E1W0"/>
<organism evidence="1 2">
    <name type="scientific">Wuchereria bancrofti</name>
    <dbReference type="NCBI Taxonomy" id="6293"/>
    <lineage>
        <taxon>Eukaryota</taxon>
        <taxon>Metazoa</taxon>
        <taxon>Ecdysozoa</taxon>
        <taxon>Nematoda</taxon>
        <taxon>Chromadorea</taxon>
        <taxon>Rhabditida</taxon>
        <taxon>Spirurina</taxon>
        <taxon>Spiruromorpha</taxon>
        <taxon>Filarioidea</taxon>
        <taxon>Onchocercidae</taxon>
        <taxon>Wuchereria</taxon>
    </lineage>
</organism>
<accession>J9E1W0</accession>